<dbReference type="PANTHER" id="PTHR30532:SF21">
    <property type="entry name" value="SIDEROPHORE-BINDING LIPOPROTEIN YFIY-RELATED"/>
    <property type="match status" value="1"/>
</dbReference>
<feature type="compositionally biased region" description="Low complexity" evidence="5">
    <location>
        <begin position="28"/>
        <end position="37"/>
    </location>
</feature>
<dbReference type="PANTHER" id="PTHR30532">
    <property type="entry name" value="IRON III DICITRATE-BINDING PERIPLASMIC PROTEIN"/>
    <property type="match status" value="1"/>
</dbReference>
<dbReference type="Pfam" id="PF01497">
    <property type="entry name" value="Peripla_BP_2"/>
    <property type="match status" value="1"/>
</dbReference>
<comment type="similarity">
    <text evidence="2">Belongs to the bacterial solute-binding protein 8 family.</text>
</comment>
<evidence type="ECO:0000256" key="6">
    <source>
        <dbReference type="SAM" id="SignalP"/>
    </source>
</evidence>
<accession>A0A556PM61</accession>
<evidence type="ECO:0000259" key="7">
    <source>
        <dbReference type="PROSITE" id="PS50983"/>
    </source>
</evidence>
<evidence type="ECO:0000313" key="9">
    <source>
        <dbReference type="Proteomes" id="UP000316425"/>
    </source>
</evidence>
<dbReference type="SUPFAM" id="SSF53807">
    <property type="entry name" value="Helical backbone' metal receptor"/>
    <property type="match status" value="1"/>
</dbReference>
<name>A0A556PM61_9BACI</name>
<dbReference type="OrthoDB" id="9793175at2"/>
<feature type="chain" id="PRO_5039064357" evidence="6">
    <location>
        <begin position="22"/>
        <end position="328"/>
    </location>
</feature>
<comment type="caution">
    <text evidence="8">The sequence shown here is derived from an EMBL/GenBank/DDBJ whole genome shotgun (WGS) entry which is preliminary data.</text>
</comment>
<evidence type="ECO:0000256" key="1">
    <source>
        <dbReference type="ARBA" id="ARBA00004193"/>
    </source>
</evidence>
<organism evidence="8 9">
    <name type="scientific">Allobacillus salarius</name>
    <dbReference type="NCBI Taxonomy" id="1955272"/>
    <lineage>
        <taxon>Bacteria</taxon>
        <taxon>Bacillati</taxon>
        <taxon>Bacillota</taxon>
        <taxon>Bacilli</taxon>
        <taxon>Bacillales</taxon>
        <taxon>Bacillaceae</taxon>
        <taxon>Allobacillus</taxon>
    </lineage>
</organism>
<dbReference type="Proteomes" id="UP000316425">
    <property type="component" value="Unassembled WGS sequence"/>
</dbReference>
<dbReference type="GO" id="GO:1901678">
    <property type="term" value="P:iron coordination entity transport"/>
    <property type="evidence" value="ECO:0007669"/>
    <property type="project" value="UniProtKB-ARBA"/>
</dbReference>
<dbReference type="Gene3D" id="3.40.50.1980">
    <property type="entry name" value="Nitrogenase molybdenum iron protein domain"/>
    <property type="match status" value="2"/>
</dbReference>
<dbReference type="AlphaFoldDB" id="A0A556PM61"/>
<dbReference type="GO" id="GO:0005886">
    <property type="term" value="C:plasma membrane"/>
    <property type="evidence" value="ECO:0007669"/>
    <property type="project" value="UniProtKB-SubCell"/>
</dbReference>
<dbReference type="PROSITE" id="PS51257">
    <property type="entry name" value="PROKAR_LIPOPROTEIN"/>
    <property type="match status" value="1"/>
</dbReference>
<sequence length="328" mass="36482">MKKSIFYLITGLLVLFLAACGGDDSSEESGSNENGDNQTESESSNTYEVEHAMGTATIEENPEKIVVLTNHGTEALLSLGITPTGAVQSWVGDPWYEHISDDMQGVEVVGTESDINLEAIAALEPDLILANKMRQEEHYEALNAIAPTVMEETLRGDWKVNFELIAEAVGMQDEGQQVLDDYQSKVEELSADLEDAGKLDTKVSMVRFMPQDVRIYYKDSFSGIILEEIGLDRPESQKKDEFAAKGVTKERINEMDGDVIFYFTYQKAEDGQQVQSEWTEDPLWQNLEAVQEGKAYEVSDTIWNTAGGVIAANIMLDDLREKLLNEGE</sequence>
<protein>
    <submittedName>
        <fullName evidence="8">Iron-siderophore ABC transporter substrate-binding protein</fullName>
    </submittedName>
</protein>
<keyword evidence="3" id="KW-0813">Transport</keyword>
<gene>
    <name evidence="8" type="ORF">FPQ13_06630</name>
</gene>
<keyword evidence="4 6" id="KW-0732">Signal</keyword>
<keyword evidence="9" id="KW-1185">Reference proteome</keyword>
<proteinExistence type="inferred from homology"/>
<dbReference type="CDD" id="cd01146">
    <property type="entry name" value="FhuD"/>
    <property type="match status" value="1"/>
</dbReference>
<feature type="signal peptide" evidence="6">
    <location>
        <begin position="1"/>
        <end position="21"/>
    </location>
</feature>
<comment type="subcellular location">
    <subcellularLocation>
        <location evidence="1">Cell membrane</location>
        <topology evidence="1">Lipid-anchor</topology>
    </subcellularLocation>
</comment>
<evidence type="ECO:0000256" key="5">
    <source>
        <dbReference type="SAM" id="MobiDB-lite"/>
    </source>
</evidence>
<feature type="domain" description="Fe/B12 periplasmic-binding" evidence="7">
    <location>
        <begin position="64"/>
        <end position="327"/>
    </location>
</feature>
<dbReference type="FunFam" id="3.40.50.1980:FF:000018">
    <property type="entry name" value="Iron(III) dicitrate-binding periplasmic protein"/>
    <property type="match status" value="1"/>
</dbReference>
<evidence type="ECO:0000256" key="2">
    <source>
        <dbReference type="ARBA" id="ARBA00008814"/>
    </source>
</evidence>
<evidence type="ECO:0000313" key="8">
    <source>
        <dbReference type="EMBL" id="TSJ65476.1"/>
    </source>
</evidence>
<dbReference type="InterPro" id="IPR002491">
    <property type="entry name" value="ABC_transptr_periplasmic_BD"/>
</dbReference>
<dbReference type="RefSeq" id="WP_144088550.1">
    <property type="nucleotide sequence ID" value="NZ_VMHE01000009.1"/>
</dbReference>
<dbReference type="GO" id="GO:0030288">
    <property type="term" value="C:outer membrane-bounded periplasmic space"/>
    <property type="evidence" value="ECO:0007669"/>
    <property type="project" value="TreeGrafter"/>
</dbReference>
<reference evidence="8 9" key="1">
    <citation type="submission" date="2019-07" db="EMBL/GenBank/DDBJ databases">
        <title>Allobacillus sp. nov. SKP isolated from shrimp paste of Euphausiacea.</title>
        <authorList>
            <person name="Kanchanasin P."/>
            <person name="Tanasupawat S."/>
            <person name="Shi W."/>
            <person name="Wu L."/>
            <person name="Ma J."/>
        </authorList>
    </citation>
    <scope>NUCLEOTIDE SEQUENCE [LARGE SCALE GENOMIC DNA]</scope>
    <source>
        <strain evidence="8 9">SKP4-8</strain>
    </source>
</reference>
<dbReference type="EMBL" id="VMHE01000009">
    <property type="protein sequence ID" value="TSJ65476.1"/>
    <property type="molecule type" value="Genomic_DNA"/>
</dbReference>
<feature type="region of interest" description="Disordered" evidence="5">
    <location>
        <begin position="24"/>
        <end position="47"/>
    </location>
</feature>
<evidence type="ECO:0000256" key="3">
    <source>
        <dbReference type="ARBA" id="ARBA00022448"/>
    </source>
</evidence>
<dbReference type="PROSITE" id="PS50983">
    <property type="entry name" value="FE_B12_PBP"/>
    <property type="match status" value="1"/>
</dbReference>
<feature type="compositionally biased region" description="Polar residues" evidence="5">
    <location>
        <begin position="38"/>
        <end position="47"/>
    </location>
</feature>
<evidence type="ECO:0000256" key="4">
    <source>
        <dbReference type="ARBA" id="ARBA00022729"/>
    </source>
</evidence>
<dbReference type="InterPro" id="IPR051313">
    <property type="entry name" value="Bact_iron-sidero_bind"/>
</dbReference>